<dbReference type="RefSeq" id="WP_184808799.1">
    <property type="nucleotide sequence ID" value="NZ_JACHJQ010000001.1"/>
</dbReference>
<dbReference type="Gene3D" id="3.20.80.10">
    <property type="entry name" value="Regulatory factor, effector binding domain"/>
    <property type="match status" value="1"/>
</dbReference>
<dbReference type="InterPro" id="IPR011256">
    <property type="entry name" value="Reg_factor_effector_dom_sf"/>
</dbReference>
<sequence>MNTTDSTAASATAHPHAADTPELVWAPRTTFISTTGRGRPGTDSFYRKKVLVAATAAALPPALRPDDTADVVEILYRYPADAASVEIADFYSVNPIDMLEYRVLAQVSDDTTAEDLASARRTVSPADDDLTLFTLPERLVVQVMHHGPFAEEFGTLARLGAFASARGLRRVGAHHEIHLDPFTATTPQEHLRTILRDPVAP</sequence>
<accession>A0A7W7Q075</accession>
<dbReference type="Proteomes" id="UP000520767">
    <property type="component" value="Unassembled WGS sequence"/>
</dbReference>
<protein>
    <recommendedName>
        <fullName evidence="3">GyrI-like small molecule binding domain-containing protein</fullName>
    </recommendedName>
</protein>
<reference evidence="1 2" key="1">
    <citation type="submission" date="2020-08" db="EMBL/GenBank/DDBJ databases">
        <title>Genomic Encyclopedia of Type Strains, Phase III (KMG-III): the genomes of soil and plant-associated and newly described type strains.</title>
        <authorList>
            <person name="Whitman W."/>
        </authorList>
    </citation>
    <scope>NUCLEOTIDE SEQUENCE [LARGE SCALE GENOMIC DNA]</scope>
    <source>
        <strain evidence="1 2">CECT 8960</strain>
    </source>
</reference>
<evidence type="ECO:0000313" key="1">
    <source>
        <dbReference type="EMBL" id="MBB4904566.1"/>
    </source>
</evidence>
<gene>
    <name evidence="1" type="ORF">FHR82_000776</name>
</gene>
<organism evidence="1 2">
    <name type="scientific">Actinophytocola algeriensis</name>
    <dbReference type="NCBI Taxonomy" id="1768010"/>
    <lineage>
        <taxon>Bacteria</taxon>
        <taxon>Bacillati</taxon>
        <taxon>Actinomycetota</taxon>
        <taxon>Actinomycetes</taxon>
        <taxon>Pseudonocardiales</taxon>
        <taxon>Pseudonocardiaceae</taxon>
    </lineage>
</organism>
<evidence type="ECO:0000313" key="2">
    <source>
        <dbReference type="Proteomes" id="UP000520767"/>
    </source>
</evidence>
<dbReference type="EMBL" id="JACHJQ010000001">
    <property type="protein sequence ID" value="MBB4904566.1"/>
    <property type="molecule type" value="Genomic_DNA"/>
</dbReference>
<evidence type="ECO:0008006" key="3">
    <source>
        <dbReference type="Google" id="ProtNLM"/>
    </source>
</evidence>
<keyword evidence="2" id="KW-1185">Reference proteome</keyword>
<proteinExistence type="predicted"/>
<dbReference type="AlphaFoldDB" id="A0A7W7Q075"/>
<name>A0A7W7Q075_9PSEU</name>
<comment type="caution">
    <text evidence="1">The sequence shown here is derived from an EMBL/GenBank/DDBJ whole genome shotgun (WGS) entry which is preliminary data.</text>
</comment>